<evidence type="ECO:0000313" key="1">
    <source>
        <dbReference type="EnsemblMetazoa" id="SMAR002097-PA"/>
    </source>
</evidence>
<protein>
    <recommendedName>
        <fullName evidence="3">Reverse transcriptase domain-containing protein</fullName>
    </recommendedName>
</protein>
<keyword evidence="2" id="KW-1185">Reference proteome</keyword>
<organism evidence="1 2">
    <name type="scientific">Strigamia maritima</name>
    <name type="common">European centipede</name>
    <name type="synonym">Geophilus maritimus</name>
    <dbReference type="NCBI Taxonomy" id="126957"/>
    <lineage>
        <taxon>Eukaryota</taxon>
        <taxon>Metazoa</taxon>
        <taxon>Ecdysozoa</taxon>
        <taxon>Arthropoda</taxon>
        <taxon>Myriapoda</taxon>
        <taxon>Chilopoda</taxon>
        <taxon>Pleurostigmophora</taxon>
        <taxon>Geophilomorpha</taxon>
        <taxon>Linotaeniidae</taxon>
        <taxon>Strigamia</taxon>
    </lineage>
</organism>
<dbReference type="PhylomeDB" id="T1IMA0"/>
<dbReference type="AlphaFoldDB" id="T1IMA0"/>
<dbReference type="HOGENOM" id="CLU_2174098_0_0_1"/>
<dbReference type="Proteomes" id="UP000014500">
    <property type="component" value="Unassembled WGS sequence"/>
</dbReference>
<evidence type="ECO:0008006" key="3">
    <source>
        <dbReference type="Google" id="ProtNLM"/>
    </source>
</evidence>
<name>T1IMA0_STRMM</name>
<proteinExistence type="predicted"/>
<reference evidence="1" key="2">
    <citation type="submission" date="2015-02" db="UniProtKB">
        <authorList>
            <consortium name="EnsemblMetazoa"/>
        </authorList>
    </citation>
    <scope>IDENTIFICATION</scope>
</reference>
<dbReference type="EnsemblMetazoa" id="SMAR002097-RA">
    <property type="protein sequence ID" value="SMAR002097-PA"/>
    <property type="gene ID" value="SMAR002097"/>
</dbReference>
<evidence type="ECO:0000313" key="2">
    <source>
        <dbReference type="Proteomes" id="UP000014500"/>
    </source>
</evidence>
<sequence length="110" mass="12757">MYCLKYADNVAVLAESVSGLQTMIGDLEHYVRDSKLMVNAAKSKIVIFCRGERRAREEYWWFEDQQMEVTLGGDLWSGDLGLRLCGEVERVQGRYFKMLTELDPHTPDYI</sequence>
<accession>T1IMA0</accession>
<dbReference type="EMBL" id="JH431005">
    <property type="status" value="NOT_ANNOTATED_CDS"/>
    <property type="molecule type" value="Genomic_DNA"/>
</dbReference>
<reference evidence="2" key="1">
    <citation type="submission" date="2011-05" db="EMBL/GenBank/DDBJ databases">
        <authorList>
            <person name="Richards S.R."/>
            <person name="Qu J."/>
            <person name="Jiang H."/>
            <person name="Jhangiani S.N."/>
            <person name="Agravi P."/>
            <person name="Goodspeed R."/>
            <person name="Gross S."/>
            <person name="Mandapat C."/>
            <person name="Jackson L."/>
            <person name="Mathew T."/>
            <person name="Pu L."/>
            <person name="Thornton R."/>
            <person name="Saada N."/>
            <person name="Wilczek-Boney K.B."/>
            <person name="Lee S."/>
            <person name="Kovar C."/>
            <person name="Wu Y."/>
            <person name="Scherer S.E."/>
            <person name="Worley K.C."/>
            <person name="Muzny D.M."/>
            <person name="Gibbs R."/>
        </authorList>
    </citation>
    <scope>NUCLEOTIDE SEQUENCE</scope>
    <source>
        <strain evidence="2">Brora</strain>
    </source>
</reference>